<comment type="caution">
    <text evidence="2">The sequence shown here is derived from an EMBL/GenBank/DDBJ whole genome shotgun (WGS) entry which is preliminary data.</text>
</comment>
<feature type="region of interest" description="Disordered" evidence="1">
    <location>
        <begin position="1"/>
        <end position="36"/>
    </location>
</feature>
<feature type="compositionally biased region" description="Polar residues" evidence="1">
    <location>
        <begin position="1"/>
        <end position="15"/>
    </location>
</feature>
<reference evidence="2 3" key="1">
    <citation type="submission" date="2024-03" db="EMBL/GenBank/DDBJ databases">
        <title>A high-quality draft genome sequence of Diaporthe vaccinii, a causative agent of upright dieback and viscid rot disease in cranberry plants.</title>
        <authorList>
            <person name="Sarrasin M."/>
            <person name="Lang B.F."/>
            <person name="Burger G."/>
        </authorList>
    </citation>
    <scope>NUCLEOTIDE SEQUENCE [LARGE SCALE GENOMIC DNA]</scope>
    <source>
        <strain evidence="2 3">IS7</strain>
    </source>
</reference>
<keyword evidence="3" id="KW-1185">Reference proteome</keyword>
<name>A0ABR4FD36_9PEZI</name>
<dbReference type="Proteomes" id="UP001600888">
    <property type="component" value="Unassembled WGS sequence"/>
</dbReference>
<organism evidence="2 3">
    <name type="scientific">Diaporthe vaccinii</name>
    <dbReference type="NCBI Taxonomy" id="105482"/>
    <lineage>
        <taxon>Eukaryota</taxon>
        <taxon>Fungi</taxon>
        <taxon>Dikarya</taxon>
        <taxon>Ascomycota</taxon>
        <taxon>Pezizomycotina</taxon>
        <taxon>Sordariomycetes</taxon>
        <taxon>Sordariomycetidae</taxon>
        <taxon>Diaporthales</taxon>
        <taxon>Diaporthaceae</taxon>
        <taxon>Diaporthe</taxon>
        <taxon>Diaporthe eres species complex</taxon>
    </lineage>
</organism>
<evidence type="ECO:0000256" key="1">
    <source>
        <dbReference type="SAM" id="MobiDB-lite"/>
    </source>
</evidence>
<proteinExistence type="predicted"/>
<protein>
    <submittedName>
        <fullName evidence="2">Uncharacterized protein</fullName>
    </submittedName>
</protein>
<accession>A0ABR4FD36</accession>
<evidence type="ECO:0000313" key="3">
    <source>
        <dbReference type="Proteomes" id="UP001600888"/>
    </source>
</evidence>
<sequence length="215" mass="24264">MASSRSGHTTPTTPAQRDAPMMADQIRGKPQMLPDDEVPPLTHVIPTIFVPLQDDLLKPIEPAKDRVERMQRMKASLDANEMKVRDNINWIYEREARRHVTEAQKSGVLSQPRQTAPLTWEEADRHLANIAAAPTNPNVSCPLPPEKIAEFQRYDQQNVGQLPPDGLSPHERLAREVLAIAHRGVKDMEDYSAFHIKGIRDQLDNSIAREKRAHG</sequence>
<gene>
    <name evidence="2" type="ORF">FJTKL_09548</name>
</gene>
<evidence type="ECO:0000313" key="2">
    <source>
        <dbReference type="EMBL" id="KAL2292603.1"/>
    </source>
</evidence>
<dbReference type="EMBL" id="JBAWTH010000003">
    <property type="protein sequence ID" value="KAL2292603.1"/>
    <property type="molecule type" value="Genomic_DNA"/>
</dbReference>